<comment type="caution">
    <text evidence="3">The sequence shown here is derived from an EMBL/GenBank/DDBJ whole genome shotgun (WGS) entry which is preliminary data.</text>
</comment>
<evidence type="ECO:0000259" key="2">
    <source>
        <dbReference type="Pfam" id="PF08751"/>
    </source>
</evidence>
<evidence type="ECO:0000256" key="1">
    <source>
        <dbReference type="SAM" id="MobiDB-lite"/>
    </source>
</evidence>
<dbReference type="EMBL" id="VDFR01000008">
    <property type="protein sequence ID" value="TNC51413.1"/>
    <property type="molecule type" value="Genomic_DNA"/>
</dbReference>
<accession>A0A5C4N0Y0</accession>
<feature type="domain" description="TrwC relaxase" evidence="2">
    <location>
        <begin position="40"/>
        <end position="107"/>
    </location>
</feature>
<feature type="compositionally biased region" description="Basic and acidic residues" evidence="1">
    <location>
        <begin position="129"/>
        <end position="143"/>
    </location>
</feature>
<gene>
    <name evidence="3" type="ORF">FHE65_01810</name>
</gene>
<dbReference type="AlphaFoldDB" id="A0A5C4N0Y0"/>
<dbReference type="Proteomes" id="UP000306740">
    <property type="component" value="Unassembled WGS sequence"/>
</dbReference>
<dbReference type="SUPFAM" id="SSF55464">
    <property type="entry name" value="Origin of replication-binding domain, RBD-like"/>
    <property type="match status" value="1"/>
</dbReference>
<dbReference type="OrthoDB" id="4524286at2"/>
<feature type="region of interest" description="Disordered" evidence="1">
    <location>
        <begin position="97"/>
        <end position="188"/>
    </location>
</feature>
<feature type="compositionally biased region" description="Polar residues" evidence="1">
    <location>
        <begin position="176"/>
        <end position="188"/>
    </location>
</feature>
<evidence type="ECO:0000313" key="4">
    <source>
        <dbReference type="Proteomes" id="UP000306740"/>
    </source>
</evidence>
<dbReference type="InterPro" id="IPR014862">
    <property type="entry name" value="TrwC"/>
</dbReference>
<dbReference type="Pfam" id="PF08751">
    <property type="entry name" value="TrwC"/>
    <property type="match status" value="1"/>
</dbReference>
<protein>
    <recommendedName>
        <fullName evidence="2">TrwC relaxase domain-containing protein</fullName>
    </recommendedName>
</protein>
<proteinExistence type="predicted"/>
<organism evidence="3 4">
    <name type="scientific">Mumia zhuanghuii</name>
    <dbReference type="NCBI Taxonomy" id="2585211"/>
    <lineage>
        <taxon>Bacteria</taxon>
        <taxon>Bacillati</taxon>
        <taxon>Actinomycetota</taxon>
        <taxon>Actinomycetes</taxon>
        <taxon>Propionibacteriales</taxon>
        <taxon>Nocardioidaceae</taxon>
        <taxon>Mumia</taxon>
    </lineage>
</organism>
<sequence length="188" mass="20726">MRQLLRGRGDDVLGVQCEGVVMGRRDDDALLACAGVPLPYLTRQVASGDAYRSPGQGLADYYTGDRELTSRWVGRGAADLAVSGVVREDQMRSLYGAGSTVMRSRSSRSRSQTVLSPRAPDVQLPLPECSRRPSRADQRETRPPQRARLRGSQLGGITRSGRPPPRSWTMRRYRLASSQTNSAMRGHQ</sequence>
<evidence type="ECO:0000313" key="3">
    <source>
        <dbReference type="EMBL" id="TNC51413.1"/>
    </source>
</evidence>
<reference evidence="3 4" key="1">
    <citation type="submission" date="2019-05" db="EMBL/GenBank/DDBJ databases">
        <title>Mumia sp. nov., isolated from the intestinal contents of plateau pika (Ochotona curzoniae) in the Qinghai-Tibet plateau of China.</title>
        <authorList>
            <person name="Tian Z."/>
        </authorList>
    </citation>
    <scope>NUCLEOTIDE SEQUENCE [LARGE SCALE GENOMIC DNA]</scope>
    <source>
        <strain evidence="4">527</strain>
    </source>
</reference>
<name>A0A5C4N0Y0_9ACTN</name>